<accession>A0A6P6XWN6</accession>
<feature type="compositionally biased region" description="Polar residues" evidence="1">
    <location>
        <begin position="55"/>
        <end position="73"/>
    </location>
</feature>
<protein>
    <submittedName>
        <fullName evidence="3">Uncharacterized protein</fullName>
    </submittedName>
</protein>
<evidence type="ECO:0000313" key="3">
    <source>
        <dbReference type="RefSeq" id="XP_027197478.1"/>
    </source>
</evidence>
<evidence type="ECO:0000313" key="2">
    <source>
        <dbReference type="Proteomes" id="UP000515146"/>
    </source>
</evidence>
<feature type="compositionally biased region" description="Low complexity" evidence="1">
    <location>
        <begin position="74"/>
        <end position="84"/>
    </location>
</feature>
<feature type="compositionally biased region" description="Polar residues" evidence="1">
    <location>
        <begin position="92"/>
        <end position="106"/>
    </location>
</feature>
<proteinExistence type="predicted"/>
<evidence type="ECO:0000256" key="1">
    <source>
        <dbReference type="SAM" id="MobiDB-lite"/>
    </source>
</evidence>
<dbReference type="InParanoid" id="A0A6P6XWN6"/>
<name>A0A6P6XWN6_DERPT</name>
<dbReference type="AlphaFoldDB" id="A0A6P6XWN6"/>
<dbReference type="RefSeq" id="XP_027197478.1">
    <property type="nucleotide sequence ID" value="XM_027341677.1"/>
</dbReference>
<sequence>MITKPQSSPSPLSSSSSSSSSGIPVTAKSNMADIRNNNLNQKKTIIATKPPLVKRNQQQQRCTSISPSSTATKNSSTITSSARIIRNSLNTTTKSNIHKSTQPQHQRSTSTVTTITKTRSTIRTAITSDKNIEEKNISTIKKSKFDTQRSLQSKSKQIKMINESNDTIIKYFFDNEQQQHLDRKHRLIMDLCKWCRNIKLYTDNNDGNFENFIHTMDILLQLQISKLRCKNGRSTSSPSYIDILVDEFTQMPSINNNNSTKCQIF</sequence>
<organism evidence="2 3">
    <name type="scientific">Dermatophagoides pteronyssinus</name>
    <name type="common">European house dust mite</name>
    <dbReference type="NCBI Taxonomy" id="6956"/>
    <lineage>
        <taxon>Eukaryota</taxon>
        <taxon>Metazoa</taxon>
        <taxon>Ecdysozoa</taxon>
        <taxon>Arthropoda</taxon>
        <taxon>Chelicerata</taxon>
        <taxon>Arachnida</taxon>
        <taxon>Acari</taxon>
        <taxon>Acariformes</taxon>
        <taxon>Sarcoptiformes</taxon>
        <taxon>Astigmata</taxon>
        <taxon>Psoroptidia</taxon>
        <taxon>Analgoidea</taxon>
        <taxon>Pyroglyphidae</taxon>
        <taxon>Dermatophagoidinae</taxon>
        <taxon>Dermatophagoides</taxon>
    </lineage>
</organism>
<gene>
    <name evidence="3" type="primary">LOC113791842</name>
</gene>
<dbReference type="Proteomes" id="UP000515146">
    <property type="component" value="Unplaced"/>
</dbReference>
<feature type="compositionally biased region" description="Low complexity" evidence="1">
    <location>
        <begin position="7"/>
        <end position="21"/>
    </location>
</feature>
<dbReference type="KEGG" id="dpte:113791842"/>
<feature type="region of interest" description="Disordered" evidence="1">
    <location>
        <begin position="92"/>
        <end position="111"/>
    </location>
</feature>
<keyword evidence="2" id="KW-1185">Reference proteome</keyword>
<reference evidence="3" key="1">
    <citation type="submission" date="2025-08" db="UniProtKB">
        <authorList>
            <consortium name="RefSeq"/>
        </authorList>
    </citation>
    <scope>IDENTIFICATION</scope>
    <source>
        <strain evidence="3">Airmid</strain>
    </source>
</reference>
<feature type="region of interest" description="Disordered" evidence="1">
    <location>
        <begin position="1"/>
        <end position="84"/>
    </location>
</feature>